<evidence type="ECO:0000256" key="9">
    <source>
        <dbReference type="ARBA" id="ARBA00022917"/>
    </source>
</evidence>
<evidence type="ECO:0000256" key="11">
    <source>
        <dbReference type="ARBA" id="ARBA00030563"/>
    </source>
</evidence>
<dbReference type="GO" id="GO:0004824">
    <property type="term" value="F:lysine-tRNA ligase activity"/>
    <property type="evidence" value="ECO:0007669"/>
    <property type="project" value="UniProtKB-EC"/>
</dbReference>
<evidence type="ECO:0000256" key="8">
    <source>
        <dbReference type="ARBA" id="ARBA00022840"/>
    </source>
</evidence>
<dbReference type="GO" id="GO:0005524">
    <property type="term" value="F:ATP binding"/>
    <property type="evidence" value="ECO:0007669"/>
    <property type="project" value="UniProtKB-KW"/>
</dbReference>
<dbReference type="FunFam" id="3.30.930.10:FF:000238">
    <property type="entry name" value="Lysine--tRNA ligase"/>
    <property type="match status" value="1"/>
</dbReference>
<dbReference type="InterPro" id="IPR012340">
    <property type="entry name" value="NA-bd_OB-fold"/>
</dbReference>
<dbReference type="Gene3D" id="3.30.930.10">
    <property type="entry name" value="Bira Bifunctional Protein, Domain 2"/>
    <property type="match status" value="1"/>
</dbReference>
<dbReference type="EMBL" id="LNQE01000660">
    <property type="protein sequence ID" value="KUG25535.1"/>
    <property type="molecule type" value="Genomic_DNA"/>
</dbReference>
<dbReference type="InterPro" id="IPR004365">
    <property type="entry name" value="NA-bd_OB_tRNA"/>
</dbReference>
<dbReference type="InterPro" id="IPR004364">
    <property type="entry name" value="Aa-tRNA-synt_II"/>
</dbReference>
<evidence type="ECO:0000256" key="1">
    <source>
        <dbReference type="ARBA" id="ARBA00004496"/>
    </source>
</evidence>
<evidence type="ECO:0000256" key="5">
    <source>
        <dbReference type="ARBA" id="ARBA00022598"/>
    </source>
</evidence>
<evidence type="ECO:0000256" key="4">
    <source>
        <dbReference type="ARBA" id="ARBA00022490"/>
    </source>
</evidence>
<keyword evidence="9" id="KW-0648">Protein biosynthesis</keyword>
<dbReference type="PROSITE" id="PS50862">
    <property type="entry name" value="AA_TRNA_LIGASE_II"/>
    <property type="match status" value="1"/>
</dbReference>
<dbReference type="NCBIfam" id="TIGR00499">
    <property type="entry name" value="lysS_bact"/>
    <property type="match status" value="1"/>
</dbReference>
<dbReference type="PANTHER" id="PTHR42918">
    <property type="entry name" value="LYSYL-TRNA SYNTHETASE"/>
    <property type="match status" value="1"/>
</dbReference>
<evidence type="ECO:0000256" key="12">
    <source>
        <dbReference type="ARBA" id="ARBA00048573"/>
    </source>
</evidence>
<dbReference type="InterPro" id="IPR006195">
    <property type="entry name" value="aa-tRNA-synth_II"/>
</dbReference>
<keyword evidence="4" id="KW-0963">Cytoplasm</keyword>
<gene>
    <name evidence="14" type="ORF">ASZ90_004643</name>
</gene>
<evidence type="ECO:0000256" key="7">
    <source>
        <dbReference type="ARBA" id="ARBA00022741"/>
    </source>
</evidence>
<dbReference type="SUPFAM" id="SSF55681">
    <property type="entry name" value="Class II aaRS and biotin synthetases"/>
    <property type="match status" value="1"/>
</dbReference>
<comment type="similarity">
    <text evidence="2">Belongs to the class-II aminoacyl-tRNA synthetase family.</text>
</comment>
<evidence type="ECO:0000256" key="10">
    <source>
        <dbReference type="ARBA" id="ARBA00023146"/>
    </source>
</evidence>
<dbReference type="Pfam" id="PF01336">
    <property type="entry name" value="tRNA_anti-codon"/>
    <property type="match status" value="1"/>
</dbReference>
<dbReference type="CDD" id="cd00775">
    <property type="entry name" value="LysRS_core"/>
    <property type="match status" value="1"/>
</dbReference>
<comment type="caution">
    <text evidence="14">The sequence shown here is derived from an EMBL/GenBank/DDBJ whole genome shotgun (WGS) entry which is preliminary data.</text>
</comment>
<dbReference type="GO" id="GO:0000049">
    <property type="term" value="F:tRNA binding"/>
    <property type="evidence" value="ECO:0007669"/>
    <property type="project" value="TreeGrafter"/>
</dbReference>
<keyword evidence="5 14" id="KW-0436">Ligase</keyword>
<keyword evidence="6" id="KW-0479">Metal-binding</keyword>
<dbReference type="Pfam" id="PF00152">
    <property type="entry name" value="tRNA-synt_2"/>
    <property type="match status" value="1"/>
</dbReference>
<dbReference type="Gene3D" id="2.40.50.140">
    <property type="entry name" value="Nucleic acid-binding proteins"/>
    <property type="match status" value="1"/>
</dbReference>
<dbReference type="GO" id="GO:0005829">
    <property type="term" value="C:cytosol"/>
    <property type="evidence" value="ECO:0007669"/>
    <property type="project" value="TreeGrafter"/>
</dbReference>
<reference evidence="14" key="1">
    <citation type="journal article" date="2015" name="Proc. Natl. Acad. Sci. U.S.A.">
        <title>Networks of energetic and metabolic interactions define dynamics in microbial communities.</title>
        <authorList>
            <person name="Embree M."/>
            <person name="Liu J.K."/>
            <person name="Al-Bassam M.M."/>
            <person name="Zengler K."/>
        </authorList>
    </citation>
    <scope>NUCLEOTIDE SEQUENCE</scope>
</reference>
<comment type="subcellular location">
    <subcellularLocation>
        <location evidence="1">Cytoplasm</location>
    </subcellularLocation>
</comment>
<name>A0A0W8FX99_9ZZZZ</name>
<protein>
    <recommendedName>
        <fullName evidence="3">lysine--tRNA ligase</fullName>
        <ecNumber evidence="3">6.1.1.6</ecNumber>
    </recommendedName>
    <alternativeName>
        <fullName evidence="11">Lysyl-tRNA synthetase</fullName>
    </alternativeName>
</protein>
<dbReference type="FunFam" id="2.40.50.140:FF:000024">
    <property type="entry name" value="Lysine--tRNA ligase"/>
    <property type="match status" value="1"/>
</dbReference>
<dbReference type="InterPro" id="IPR045864">
    <property type="entry name" value="aa-tRNA-synth_II/BPL/LPL"/>
</dbReference>
<dbReference type="AlphaFoldDB" id="A0A0W8FX99"/>
<dbReference type="InterPro" id="IPR018149">
    <property type="entry name" value="Lys-tRNA-synth_II_C"/>
</dbReference>
<dbReference type="InterPro" id="IPR044136">
    <property type="entry name" value="Lys-tRNA-ligase_II_N"/>
</dbReference>
<evidence type="ECO:0000256" key="2">
    <source>
        <dbReference type="ARBA" id="ARBA00008226"/>
    </source>
</evidence>
<accession>A0A0W8FX99</accession>
<dbReference type="PANTHER" id="PTHR42918:SF15">
    <property type="entry name" value="LYSINE--TRNA LIGASE, CHLOROPLASTIC_MITOCHONDRIAL"/>
    <property type="match status" value="1"/>
</dbReference>
<dbReference type="NCBIfam" id="NF001756">
    <property type="entry name" value="PRK00484.1"/>
    <property type="match status" value="1"/>
</dbReference>
<evidence type="ECO:0000256" key="3">
    <source>
        <dbReference type="ARBA" id="ARBA00013166"/>
    </source>
</evidence>
<dbReference type="GO" id="GO:0006430">
    <property type="term" value="P:lysyl-tRNA aminoacylation"/>
    <property type="evidence" value="ECO:0007669"/>
    <property type="project" value="InterPro"/>
</dbReference>
<dbReference type="InterPro" id="IPR002313">
    <property type="entry name" value="Lys-tRNA-ligase_II"/>
</dbReference>
<evidence type="ECO:0000256" key="6">
    <source>
        <dbReference type="ARBA" id="ARBA00022723"/>
    </source>
</evidence>
<keyword evidence="10 14" id="KW-0030">Aminoacyl-tRNA synthetase</keyword>
<evidence type="ECO:0000313" key="14">
    <source>
        <dbReference type="EMBL" id="KUG25535.1"/>
    </source>
</evidence>
<keyword evidence="7" id="KW-0547">Nucleotide-binding</keyword>
<feature type="domain" description="Aminoacyl-transfer RNA synthetases class-II family profile" evidence="13">
    <location>
        <begin position="185"/>
        <end position="495"/>
    </location>
</feature>
<comment type="catalytic activity">
    <reaction evidence="12">
        <text>tRNA(Lys) + L-lysine + ATP = L-lysyl-tRNA(Lys) + AMP + diphosphate</text>
        <dbReference type="Rhea" id="RHEA:20792"/>
        <dbReference type="Rhea" id="RHEA-COMP:9696"/>
        <dbReference type="Rhea" id="RHEA-COMP:9697"/>
        <dbReference type="ChEBI" id="CHEBI:30616"/>
        <dbReference type="ChEBI" id="CHEBI:32551"/>
        <dbReference type="ChEBI" id="CHEBI:33019"/>
        <dbReference type="ChEBI" id="CHEBI:78442"/>
        <dbReference type="ChEBI" id="CHEBI:78529"/>
        <dbReference type="ChEBI" id="CHEBI:456215"/>
        <dbReference type="EC" id="6.1.1.6"/>
    </reaction>
</comment>
<evidence type="ECO:0000259" key="13">
    <source>
        <dbReference type="PROSITE" id="PS50862"/>
    </source>
</evidence>
<dbReference type="GO" id="GO:0046872">
    <property type="term" value="F:metal ion binding"/>
    <property type="evidence" value="ECO:0007669"/>
    <property type="project" value="UniProtKB-KW"/>
</dbReference>
<proteinExistence type="inferred from homology"/>
<dbReference type="SUPFAM" id="SSF50249">
    <property type="entry name" value="Nucleic acid-binding proteins"/>
    <property type="match status" value="1"/>
</dbReference>
<sequence>MEQNQQTDINVLMQRRLEELKELREKGFQPFAYSYDVTNKANEIKSNYDNYENKDVSVAGRIMAIRRMGKASFAHIQDDSGKIQIYLKKDEIGEAYDAFKLLDIGDIIGIEGFVFKTKTGEISIHAKSLTLLTKSIRPIPIAKETTDEQGNKVIHDQFADKELRYRQRYVDLIVNPQIKDVFVKRSKIITEMRRFLDENGMLEVETPILQPLYGGASARPFVTHHNTLDMDLYLRIADELYLKRLVVGGFEGVYEISKDFRNEGMDRTHNPEFTMMELYVAYKDYKWMMKFVEEMINKICQNVFGTDEFEVEGHKISFKAPWKRVSMVDEIKNQTGIDILSASENQLKEEIKKIGGELIGNENRGTLIDELFELTVQPLLIQPTFLIDYPVELSPLAKKHREKEGVVERFEGFVIGREICNAFSELNDPIDQRDRFEEQGKYREAGDEEAHQIDEDFLRALEYGMPPTAGLGIGIDRLVMLLTNQTSIRDVLFFPQMRTQK</sequence>
<dbReference type="PRINTS" id="PR00982">
    <property type="entry name" value="TRNASYNTHLYS"/>
</dbReference>
<organism evidence="14">
    <name type="scientific">hydrocarbon metagenome</name>
    <dbReference type="NCBI Taxonomy" id="938273"/>
    <lineage>
        <taxon>unclassified sequences</taxon>
        <taxon>metagenomes</taxon>
        <taxon>ecological metagenomes</taxon>
    </lineage>
</organism>
<dbReference type="CDD" id="cd04322">
    <property type="entry name" value="LysRS_N"/>
    <property type="match status" value="1"/>
</dbReference>
<dbReference type="EC" id="6.1.1.6" evidence="3"/>
<dbReference type="HAMAP" id="MF_00252">
    <property type="entry name" value="Lys_tRNA_synth_class2"/>
    <property type="match status" value="1"/>
</dbReference>
<keyword evidence="8" id="KW-0067">ATP-binding</keyword>